<dbReference type="Proteomes" id="UP000031186">
    <property type="component" value="Unassembled WGS sequence"/>
</dbReference>
<dbReference type="AlphaFoldDB" id="A0A0B4EPV9"/>
<evidence type="ECO:0000313" key="3">
    <source>
        <dbReference type="Proteomes" id="UP000031186"/>
    </source>
</evidence>
<dbReference type="InterPro" id="IPR050471">
    <property type="entry name" value="AB_hydrolase"/>
</dbReference>
<dbReference type="Gene3D" id="3.40.50.1820">
    <property type="entry name" value="alpha/beta hydrolase"/>
    <property type="match status" value="1"/>
</dbReference>
<dbReference type="InterPro" id="IPR029058">
    <property type="entry name" value="AB_hydrolase_fold"/>
</dbReference>
<dbReference type="EMBL" id="AZNF01000009">
    <property type="protein sequence ID" value="KID64035.1"/>
    <property type="molecule type" value="Genomic_DNA"/>
</dbReference>
<evidence type="ECO:0000259" key="1">
    <source>
        <dbReference type="Pfam" id="PF00561"/>
    </source>
</evidence>
<dbReference type="VEuPathDB" id="FungiDB:MAN_07206"/>
<dbReference type="PANTHER" id="PTHR43433:SF5">
    <property type="entry name" value="AB HYDROLASE-1 DOMAIN-CONTAINING PROTEIN"/>
    <property type="match status" value="1"/>
</dbReference>
<protein>
    <submittedName>
        <fullName evidence="2">Alpha/beta fold family hydrolase</fullName>
    </submittedName>
</protein>
<accession>A0A0B4EPV9</accession>
<dbReference type="PANTHER" id="PTHR43433">
    <property type="entry name" value="HYDROLASE, ALPHA/BETA FOLD FAMILY PROTEIN"/>
    <property type="match status" value="1"/>
</dbReference>
<proteinExistence type="predicted"/>
<evidence type="ECO:0000313" key="2">
    <source>
        <dbReference type="EMBL" id="KID64035.1"/>
    </source>
</evidence>
<dbReference type="GO" id="GO:0046503">
    <property type="term" value="P:glycerolipid catabolic process"/>
    <property type="evidence" value="ECO:0007669"/>
    <property type="project" value="TreeGrafter"/>
</dbReference>
<gene>
    <name evidence="2" type="ORF">MAN_07206</name>
</gene>
<dbReference type="OrthoDB" id="4960453at2759"/>
<feature type="non-terminal residue" evidence="2">
    <location>
        <position position="1"/>
    </location>
</feature>
<dbReference type="SUPFAM" id="SSF53474">
    <property type="entry name" value="alpha/beta-Hydrolases"/>
    <property type="match status" value="1"/>
</dbReference>
<reference evidence="2 3" key="1">
    <citation type="journal article" date="2014" name="Proc. Natl. Acad. Sci. U.S.A.">
        <title>Trajectory and genomic determinants of fungal-pathogen speciation and host adaptation.</title>
        <authorList>
            <person name="Hu X."/>
            <person name="Xiao G."/>
            <person name="Zheng P."/>
            <person name="Shang Y."/>
            <person name="Su Y."/>
            <person name="Zhang X."/>
            <person name="Liu X."/>
            <person name="Zhan S."/>
            <person name="St Leger R.J."/>
            <person name="Wang C."/>
        </authorList>
    </citation>
    <scope>NUCLEOTIDE SEQUENCE [LARGE SCALE GENOMIC DNA]</scope>
    <source>
        <strain evidence="2 3">ARSEF 549</strain>
    </source>
</reference>
<organism evidence="2 3">
    <name type="scientific">Metarhizium anisopliae (strain ARSEF 549)</name>
    <dbReference type="NCBI Taxonomy" id="3151832"/>
    <lineage>
        <taxon>Eukaryota</taxon>
        <taxon>Fungi</taxon>
        <taxon>Dikarya</taxon>
        <taxon>Ascomycota</taxon>
        <taxon>Pezizomycotina</taxon>
        <taxon>Sordariomycetes</taxon>
        <taxon>Hypocreomycetidae</taxon>
        <taxon>Hypocreales</taxon>
        <taxon>Clavicipitaceae</taxon>
        <taxon>Metarhizium</taxon>
    </lineage>
</organism>
<name>A0A0B4EPV9_METAF</name>
<dbReference type="HOGENOM" id="CLU_020336_0_0_1"/>
<dbReference type="Pfam" id="PF00561">
    <property type="entry name" value="Abhydrolase_1"/>
    <property type="match status" value="1"/>
</dbReference>
<sequence>MEAHPEQFLTRPGGVKVCYQTFGRSGATPLLLLSGGAQSMLCWHEDFISMVDEQLGGSFIIRFDYRDTGRSTNFPLGEAAHYSINDFCDDAVAILDELRIESANLVGFSLGGAIAWMIAAEHPQRVKSLSLFSSSPVGPSPSAQDALPQLNPELGAQLAKAPIPSDWQNQEMVLDFLMFCVDCTSFRKYEGREREDMYQRQAAEFARISGQGNSVQNIFNQSAAVSARWPRELLCNVKCPTTIVHGREDRNIPLAHAEALKEEIKGSKLVVVESMAHEMPKREWSRFKNPTTIAPKTMAVFLKA</sequence>
<dbReference type="GO" id="GO:0004806">
    <property type="term" value="F:triacylglycerol lipase activity"/>
    <property type="evidence" value="ECO:0007669"/>
    <property type="project" value="TreeGrafter"/>
</dbReference>
<keyword evidence="3" id="KW-1185">Reference proteome</keyword>
<feature type="domain" description="AB hydrolase-1" evidence="1">
    <location>
        <begin position="29"/>
        <end position="278"/>
    </location>
</feature>
<dbReference type="InterPro" id="IPR000073">
    <property type="entry name" value="AB_hydrolase_1"/>
</dbReference>
<keyword evidence="2" id="KW-0378">Hydrolase</keyword>
<comment type="caution">
    <text evidence="2">The sequence shown here is derived from an EMBL/GenBank/DDBJ whole genome shotgun (WGS) entry which is preliminary data.</text>
</comment>